<proteinExistence type="predicted"/>
<protein>
    <submittedName>
        <fullName evidence="1">Uncharacterized protein</fullName>
    </submittedName>
</protein>
<comment type="caution">
    <text evidence="1">The sequence shown here is derived from an EMBL/GenBank/DDBJ whole genome shotgun (WGS) entry which is preliminary data.</text>
</comment>
<evidence type="ECO:0000313" key="2">
    <source>
        <dbReference type="Proteomes" id="UP000215335"/>
    </source>
</evidence>
<accession>A0A232EHG7</accession>
<name>A0A232EHG7_9HYME</name>
<keyword evidence="2" id="KW-1185">Reference proteome</keyword>
<dbReference type="Proteomes" id="UP000215335">
    <property type="component" value="Unassembled WGS sequence"/>
</dbReference>
<evidence type="ECO:0000313" key="1">
    <source>
        <dbReference type="EMBL" id="OXU17817.1"/>
    </source>
</evidence>
<dbReference type="STRING" id="543379.A0A232EHG7"/>
<sequence length="89" mass="10249">MTRASVAEEDLRGWFTKIEKYLKEKHLFNAEPSRVFNCDETSIQLCPTAGKVLAPTRASTVYTVILFPYQEKLSKKCSSASCWMGYRYQ</sequence>
<organism evidence="1 2">
    <name type="scientific">Trichomalopsis sarcophagae</name>
    <dbReference type="NCBI Taxonomy" id="543379"/>
    <lineage>
        <taxon>Eukaryota</taxon>
        <taxon>Metazoa</taxon>
        <taxon>Ecdysozoa</taxon>
        <taxon>Arthropoda</taxon>
        <taxon>Hexapoda</taxon>
        <taxon>Insecta</taxon>
        <taxon>Pterygota</taxon>
        <taxon>Neoptera</taxon>
        <taxon>Endopterygota</taxon>
        <taxon>Hymenoptera</taxon>
        <taxon>Apocrita</taxon>
        <taxon>Proctotrupomorpha</taxon>
        <taxon>Chalcidoidea</taxon>
        <taxon>Pteromalidae</taxon>
        <taxon>Pteromalinae</taxon>
        <taxon>Trichomalopsis</taxon>
    </lineage>
</organism>
<dbReference type="EMBL" id="NNAY01004495">
    <property type="protein sequence ID" value="OXU17817.1"/>
    <property type="molecule type" value="Genomic_DNA"/>
</dbReference>
<gene>
    <name evidence="1" type="ORF">TSAR_015269</name>
</gene>
<reference evidence="1 2" key="1">
    <citation type="journal article" date="2017" name="Curr. Biol.">
        <title>The Evolution of Venom by Co-option of Single-Copy Genes.</title>
        <authorList>
            <person name="Martinson E.O."/>
            <person name="Mrinalini"/>
            <person name="Kelkar Y.D."/>
            <person name="Chang C.H."/>
            <person name="Werren J.H."/>
        </authorList>
    </citation>
    <scope>NUCLEOTIDE SEQUENCE [LARGE SCALE GENOMIC DNA]</scope>
    <source>
        <strain evidence="1 2">Alberta</strain>
        <tissue evidence="1">Whole body</tissue>
    </source>
</reference>
<dbReference type="AlphaFoldDB" id="A0A232EHG7"/>